<dbReference type="Gene3D" id="2.60.120.10">
    <property type="entry name" value="Jelly Rolls"/>
    <property type="match status" value="1"/>
</dbReference>
<evidence type="ECO:0000313" key="2">
    <source>
        <dbReference type="EMBL" id="QHU11754.1"/>
    </source>
</evidence>
<protein>
    <recommendedName>
        <fullName evidence="1">Cupin type-2 domain-containing protein</fullName>
    </recommendedName>
</protein>
<proteinExistence type="predicted"/>
<accession>A0A6C0K6M7</accession>
<dbReference type="EMBL" id="MN740789">
    <property type="protein sequence ID" value="QHU11754.1"/>
    <property type="molecule type" value="Genomic_DNA"/>
</dbReference>
<feature type="domain" description="Cupin type-2" evidence="1">
    <location>
        <begin position="61"/>
        <end position="123"/>
    </location>
</feature>
<organism evidence="2">
    <name type="scientific">viral metagenome</name>
    <dbReference type="NCBI Taxonomy" id="1070528"/>
    <lineage>
        <taxon>unclassified sequences</taxon>
        <taxon>metagenomes</taxon>
        <taxon>organismal metagenomes</taxon>
    </lineage>
</organism>
<dbReference type="InterPro" id="IPR014710">
    <property type="entry name" value="RmlC-like_jellyroll"/>
</dbReference>
<reference evidence="2" key="1">
    <citation type="journal article" date="2020" name="Nature">
        <title>Giant virus diversity and host interactions through global metagenomics.</title>
        <authorList>
            <person name="Schulz F."/>
            <person name="Roux S."/>
            <person name="Paez-Espino D."/>
            <person name="Jungbluth S."/>
            <person name="Walsh D.A."/>
            <person name="Denef V.J."/>
            <person name="McMahon K.D."/>
            <person name="Konstantinidis K.T."/>
            <person name="Eloe-Fadrosh E.A."/>
            <person name="Kyrpides N.C."/>
            <person name="Woyke T."/>
        </authorList>
    </citation>
    <scope>NUCLEOTIDE SEQUENCE</scope>
    <source>
        <strain evidence="2">GVMAG-S-1101169-75</strain>
    </source>
</reference>
<dbReference type="InterPro" id="IPR013096">
    <property type="entry name" value="Cupin_2"/>
</dbReference>
<dbReference type="Pfam" id="PF07883">
    <property type="entry name" value="Cupin_2"/>
    <property type="match status" value="1"/>
</dbReference>
<dbReference type="InterPro" id="IPR011051">
    <property type="entry name" value="RmlC_Cupin_sf"/>
</dbReference>
<dbReference type="SUPFAM" id="SSF51182">
    <property type="entry name" value="RmlC-like cupins"/>
    <property type="match status" value="1"/>
</dbReference>
<evidence type="ECO:0000259" key="1">
    <source>
        <dbReference type="Pfam" id="PF07883"/>
    </source>
</evidence>
<dbReference type="AlphaFoldDB" id="A0A6C0K6M7"/>
<sequence>MVFSFLRSIKQSILTRFPSSPPPLTITAYRLYTGTDDHSYVETIQIPCMERLDVSQLYINTTPPGSVYERHNAPQRNFVLTLSGTLEFTTSLGEKFILKTGDILLAEDVTGHGHSWKMLGDEPWVRVYITLP</sequence>
<name>A0A6C0K6M7_9ZZZZ</name>